<dbReference type="PANTHER" id="PTHR35586:SF1">
    <property type="entry name" value="SLL1691 PROTEIN"/>
    <property type="match status" value="1"/>
</dbReference>
<dbReference type="PANTHER" id="PTHR35586">
    <property type="entry name" value="SLL1691 PROTEIN"/>
    <property type="match status" value="1"/>
</dbReference>
<dbReference type="RefSeq" id="WP_037549207.1">
    <property type="nucleotide sequence ID" value="NZ_JNUP01000069.1"/>
</dbReference>
<dbReference type="STRING" id="1480694.DC28_12755"/>
<evidence type="ECO:0000313" key="2">
    <source>
        <dbReference type="EMBL" id="KGE71115.1"/>
    </source>
</evidence>
<gene>
    <name evidence="2" type="ORF">DC28_12755</name>
</gene>
<name>A0A098QTB5_9SPIO</name>
<accession>A0A098QTB5</accession>
<reference evidence="2 3" key="1">
    <citation type="submission" date="2014-05" db="EMBL/GenBank/DDBJ databases">
        <title>De novo Genome Sequence of Spirocheata sp.</title>
        <authorList>
            <person name="Shivani Y."/>
            <person name="Subhash Y."/>
            <person name="Tushar L."/>
            <person name="Sasikala C."/>
            <person name="Ramana C.V."/>
        </authorList>
    </citation>
    <scope>NUCLEOTIDE SEQUENCE [LARGE SCALE GENOMIC DNA]</scope>
    <source>
        <strain evidence="2 3">JC230</strain>
    </source>
</reference>
<dbReference type="EMBL" id="JNUP01000069">
    <property type="protein sequence ID" value="KGE71115.1"/>
    <property type="molecule type" value="Genomic_DNA"/>
</dbReference>
<keyword evidence="3" id="KW-1185">Reference proteome</keyword>
<dbReference type="OrthoDB" id="569771at2"/>
<dbReference type="eggNOG" id="COG5464">
    <property type="taxonomic scope" value="Bacteria"/>
</dbReference>
<protein>
    <recommendedName>
        <fullName evidence="1">Transposase (putative) YhgA-like domain-containing protein</fullName>
    </recommendedName>
</protein>
<organism evidence="2 3">
    <name type="scientific">Spirochaeta lutea</name>
    <dbReference type="NCBI Taxonomy" id="1480694"/>
    <lineage>
        <taxon>Bacteria</taxon>
        <taxon>Pseudomonadati</taxon>
        <taxon>Spirochaetota</taxon>
        <taxon>Spirochaetia</taxon>
        <taxon>Spirochaetales</taxon>
        <taxon>Spirochaetaceae</taxon>
        <taxon>Spirochaeta</taxon>
    </lineage>
</organism>
<dbReference type="InterPro" id="IPR006842">
    <property type="entry name" value="Transposase_31"/>
</dbReference>
<feature type="domain" description="Transposase (putative) YhgA-like" evidence="1">
    <location>
        <begin position="55"/>
        <end position="102"/>
    </location>
</feature>
<dbReference type="AlphaFoldDB" id="A0A098QTB5"/>
<dbReference type="Proteomes" id="UP000029692">
    <property type="component" value="Unassembled WGS sequence"/>
</dbReference>
<comment type="caution">
    <text evidence="2">The sequence shown here is derived from an EMBL/GenBank/DDBJ whole genome shotgun (WGS) entry which is preliminary data.</text>
</comment>
<evidence type="ECO:0000259" key="1">
    <source>
        <dbReference type="Pfam" id="PF04754"/>
    </source>
</evidence>
<evidence type="ECO:0000313" key="3">
    <source>
        <dbReference type="Proteomes" id="UP000029692"/>
    </source>
</evidence>
<sequence length="357" mass="41038">MEPFDNGWKYIIQQHLYDFLSFYFPQVHTLLDIAAKPRFLDKELQRLTRRSKTGKRYADLLVQVQLKTGEPGILFCHIEVQQSPEKNLTWRLFQYSYRIFDRLGFYPITLALLTDSVPGFRPEGLTIEAAGLPVVRFQFYTAKLLDFDERVSDSALGTMAGSGAANPFALATKIHLEYMAARKKNKRRLTRLEDANQSLLYLKLELTRQLKTHGHSSLQIQSLFMFLDWIILLPEGLDEVYYKESRKVLEDSAMGFISTPERIGLRRGLKEGMERGIEKGIEKGIEQGITRGQLVAEQAILIRQLERKFGLTEEERTVISSIQNSETLERALDSIIEATDKAQVFEVLESPGQNRQE</sequence>
<proteinExistence type="predicted"/>
<dbReference type="Pfam" id="PF04754">
    <property type="entry name" value="Transposase_31"/>
    <property type="match status" value="1"/>
</dbReference>